<dbReference type="RefSeq" id="XP_018019233.1">
    <property type="nucleotide sequence ID" value="XM_018163744.2"/>
</dbReference>
<evidence type="ECO:0000313" key="6">
    <source>
        <dbReference type="RefSeq" id="XP_018019233.1"/>
    </source>
</evidence>
<feature type="compositionally biased region" description="Low complexity" evidence="3">
    <location>
        <begin position="696"/>
        <end position="705"/>
    </location>
</feature>
<dbReference type="PANTHER" id="PTHR10378">
    <property type="entry name" value="LIM DOMAIN-BINDING PROTEIN"/>
    <property type="match status" value="1"/>
</dbReference>
<protein>
    <submittedName>
        <fullName evidence="6">Uncharacterized protein LOC108675719</fullName>
    </submittedName>
</protein>
<feature type="region of interest" description="Disordered" evidence="3">
    <location>
        <begin position="69"/>
        <end position="91"/>
    </location>
</feature>
<dbReference type="Pfam" id="PF17916">
    <property type="entry name" value="LID"/>
    <property type="match status" value="1"/>
</dbReference>
<accession>A0A8B7NZN5</accession>
<reference evidence="6" key="1">
    <citation type="submission" date="2025-08" db="UniProtKB">
        <authorList>
            <consortium name="RefSeq"/>
        </authorList>
    </citation>
    <scope>IDENTIFICATION</scope>
    <source>
        <tissue evidence="6">Whole organism</tissue>
    </source>
</reference>
<feature type="region of interest" description="Disordered" evidence="3">
    <location>
        <begin position="544"/>
        <end position="601"/>
    </location>
</feature>
<comment type="similarity">
    <text evidence="1 2">Belongs to the LDB family.</text>
</comment>
<evidence type="ECO:0000259" key="4">
    <source>
        <dbReference type="PROSITE" id="PS51957"/>
    </source>
</evidence>
<dbReference type="OrthoDB" id="6369719at2759"/>
<dbReference type="Proteomes" id="UP000694843">
    <property type="component" value="Unplaced"/>
</dbReference>
<dbReference type="PROSITE" id="PS51957">
    <property type="entry name" value="LID"/>
    <property type="match status" value="1"/>
</dbReference>
<evidence type="ECO:0000313" key="5">
    <source>
        <dbReference type="Proteomes" id="UP000694843"/>
    </source>
</evidence>
<dbReference type="GeneID" id="108675719"/>
<feature type="compositionally biased region" description="Polar residues" evidence="3">
    <location>
        <begin position="574"/>
        <end position="586"/>
    </location>
</feature>
<dbReference type="Pfam" id="PF01803">
    <property type="entry name" value="LIM_bind"/>
    <property type="match status" value="1"/>
</dbReference>
<sequence>MLRCVAECDRTGLPSSAASALDSDHTGLPLLPWKASLLQQQQQQQLPHSGLPPQHLLANSHLGSFSGHCSPPLHLSLHPPPSPQQQQQLLHPTSPQQLLTAAGPSSVSCSLLSSPSELPLSDSGSGVVVASSCQVAATLPYSSPSPSHSILASLGHALGHSHTNTHSPGPPQAPPSNQSFPVGPLGPQNLFNTPPNSFSGPPTSGPTSGPFPGSPAPSNASTPGPGGPSPFPQGPGGGPPTSMAPGSIPGAMPYHGSSAYSSPTGPHMNGPGPGMGGPMPPMGPMGPMNNGPHGPAHGPFPGGPGPGFTGPGGPFGPGGTPFGPGGPGLHMHGPHPMMQMGGPMDRLDQGRRHTPYFGQPDYRLYELNKRLQQRTERHTIGRTLLPRYFRSIFEGGVTELYYAVKHPKESFHNTSITLDCDNTNMVTHHGKPMFTKVFTEGRLILEFTFDDLMRIKSWHFAIRSHTELIPRNVIAMQQDPGLVETFSKNITRMGITNHTLNYLKLCVILEPMQELMSRHKAYALSPRDCLKTTLFQKWQRMVAPPGAANQASARNGPNGETQRAPNKRRKRKGSQSGQNASTNSTGAGKKRSPGPNFNLASQVSDVMVVGEPSLMGGEFGDEDERLITRLENSQYDTTVVDDPSSQLQPTSVVPNAPQPGGPVSQPSSNNPTAQGGNASTTPHHPQQPPSGGPQGGPFTSSPHHMGSGGPGWPDTSRGPNDPDKKSPAMN</sequence>
<evidence type="ECO:0000256" key="1">
    <source>
        <dbReference type="ARBA" id="ARBA00006928"/>
    </source>
</evidence>
<feature type="compositionally biased region" description="Basic and acidic residues" evidence="3">
    <location>
        <begin position="720"/>
        <end position="730"/>
    </location>
</feature>
<keyword evidence="5" id="KW-1185">Reference proteome</keyword>
<dbReference type="AlphaFoldDB" id="A0A8B7NZN5"/>
<dbReference type="KEGG" id="hazt:108675719"/>
<feature type="compositionally biased region" description="Polar residues" evidence="3">
    <location>
        <begin position="636"/>
        <end position="653"/>
    </location>
</feature>
<feature type="region of interest" description="Disordered" evidence="3">
    <location>
        <begin position="636"/>
        <end position="730"/>
    </location>
</feature>
<dbReference type="InterPro" id="IPR041363">
    <property type="entry name" value="LID"/>
</dbReference>
<feature type="compositionally biased region" description="Low complexity" evidence="3">
    <location>
        <begin position="285"/>
        <end position="299"/>
    </location>
</feature>
<feature type="compositionally biased region" description="Low complexity" evidence="3">
    <location>
        <begin position="661"/>
        <end position="671"/>
    </location>
</feature>
<feature type="compositionally biased region" description="Gly residues" evidence="3">
    <location>
        <begin position="305"/>
        <end position="328"/>
    </location>
</feature>
<feature type="compositionally biased region" description="Low complexity" evidence="3">
    <location>
        <begin position="191"/>
        <end position="223"/>
    </location>
</feature>
<feature type="compositionally biased region" description="Polar residues" evidence="3">
    <location>
        <begin position="549"/>
        <end position="564"/>
    </location>
</feature>
<evidence type="ECO:0000256" key="3">
    <source>
        <dbReference type="SAM" id="MobiDB-lite"/>
    </source>
</evidence>
<evidence type="ECO:0000256" key="2">
    <source>
        <dbReference type="PROSITE-ProRule" id="PRU01302"/>
    </source>
</evidence>
<dbReference type="Gene3D" id="2.10.110.10">
    <property type="entry name" value="Cysteine Rich Protein"/>
    <property type="match status" value="1"/>
</dbReference>
<proteinExistence type="inferred from homology"/>
<organism evidence="5 6">
    <name type="scientific">Hyalella azteca</name>
    <name type="common">Amphipod</name>
    <dbReference type="NCBI Taxonomy" id="294128"/>
    <lineage>
        <taxon>Eukaryota</taxon>
        <taxon>Metazoa</taxon>
        <taxon>Ecdysozoa</taxon>
        <taxon>Arthropoda</taxon>
        <taxon>Crustacea</taxon>
        <taxon>Multicrustacea</taxon>
        <taxon>Malacostraca</taxon>
        <taxon>Eumalacostraca</taxon>
        <taxon>Peracarida</taxon>
        <taxon>Amphipoda</taxon>
        <taxon>Senticaudata</taxon>
        <taxon>Talitrida</taxon>
        <taxon>Talitroidea</taxon>
        <taxon>Hyalellidae</taxon>
        <taxon>Hyalella</taxon>
    </lineage>
</organism>
<dbReference type="InterPro" id="IPR029005">
    <property type="entry name" value="LIM-bd/SEUSS"/>
</dbReference>
<name>A0A8B7NZN5_HYAAZ</name>
<feature type="region of interest" description="Disordered" evidence="3">
    <location>
        <begin position="158"/>
        <end position="337"/>
    </location>
</feature>
<gene>
    <name evidence="6" type="primary">LOC108675719</name>
</gene>
<feature type="domain" description="LIM interaction" evidence="4">
    <location>
        <begin position="605"/>
        <end position="644"/>
    </location>
</feature>
<dbReference type="GO" id="GO:0030274">
    <property type="term" value="F:LIM domain binding"/>
    <property type="evidence" value="ECO:0007669"/>
    <property type="project" value="UniProtKB-UniRule"/>
</dbReference>